<feature type="compositionally biased region" description="Basic residues" evidence="1">
    <location>
        <begin position="1"/>
        <end position="13"/>
    </location>
</feature>
<evidence type="ECO:0000313" key="3">
    <source>
        <dbReference type="Proteomes" id="UP001156389"/>
    </source>
</evidence>
<reference evidence="2 3" key="1">
    <citation type="submission" date="2021-10" db="EMBL/GenBank/DDBJ databases">
        <title>Streptomyces gossypii sp. nov., isolated from soil collected from cotton field.</title>
        <authorList>
            <person name="Ge X."/>
            <person name="Chen X."/>
            <person name="Liu W."/>
        </authorList>
    </citation>
    <scope>NUCLEOTIDE SEQUENCE [LARGE SCALE GENOMIC DNA]</scope>
    <source>
        <strain evidence="2 3">N2-109</strain>
    </source>
</reference>
<organism evidence="2 3">
    <name type="scientific">Streptomyces gossypii</name>
    <dbReference type="NCBI Taxonomy" id="2883101"/>
    <lineage>
        <taxon>Bacteria</taxon>
        <taxon>Bacillati</taxon>
        <taxon>Actinomycetota</taxon>
        <taxon>Actinomycetes</taxon>
        <taxon>Kitasatosporales</taxon>
        <taxon>Streptomycetaceae</taxon>
        <taxon>Streptomyces</taxon>
    </lineage>
</organism>
<name>A0ABT2JRN7_9ACTN</name>
<dbReference type="RefSeq" id="WP_260217813.1">
    <property type="nucleotide sequence ID" value="NZ_JAJAGO010000004.1"/>
</dbReference>
<dbReference type="Proteomes" id="UP001156389">
    <property type="component" value="Unassembled WGS sequence"/>
</dbReference>
<protein>
    <submittedName>
        <fullName evidence="2">Uncharacterized protein</fullName>
    </submittedName>
</protein>
<feature type="region of interest" description="Disordered" evidence="1">
    <location>
        <begin position="90"/>
        <end position="133"/>
    </location>
</feature>
<keyword evidence="3" id="KW-1185">Reference proteome</keyword>
<proteinExistence type="predicted"/>
<dbReference type="EMBL" id="JAJAGO010000004">
    <property type="protein sequence ID" value="MCT2590527.1"/>
    <property type="molecule type" value="Genomic_DNA"/>
</dbReference>
<accession>A0ABT2JRN7</accession>
<feature type="region of interest" description="Disordered" evidence="1">
    <location>
        <begin position="1"/>
        <end position="30"/>
    </location>
</feature>
<comment type="caution">
    <text evidence="2">The sequence shown here is derived from an EMBL/GenBank/DDBJ whole genome shotgun (WGS) entry which is preliminary data.</text>
</comment>
<evidence type="ECO:0000256" key="1">
    <source>
        <dbReference type="SAM" id="MobiDB-lite"/>
    </source>
</evidence>
<gene>
    <name evidence="2" type="ORF">LHJ74_11505</name>
</gene>
<evidence type="ECO:0000313" key="2">
    <source>
        <dbReference type="EMBL" id="MCT2590527.1"/>
    </source>
</evidence>
<sequence>MPRHTHTAARRKPPPAQGCGDSREPTGREPVVYEALTVGEGTIRIGDVVHVHGAERSVRNMRKAAGGKVLIFDGGVVYPFGFHMSLDARRVYSPDPTPRTGPGAAGHGSRSHPHLPPHECATPGQHRAGKRIS</sequence>